<dbReference type="GO" id="GO:0005802">
    <property type="term" value="C:trans-Golgi network"/>
    <property type="evidence" value="ECO:0007669"/>
    <property type="project" value="TreeGrafter"/>
</dbReference>
<dbReference type="eggNOG" id="KOG2819">
    <property type="taxonomic scope" value="Eukaryota"/>
</dbReference>
<reference evidence="2" key="2">
    <citation type="submission" date="2015-11" db="EMBL/GenBank/DDBJ databases">
        <authorList>
            <person name="Zhang Y."/>
            <person name="Guo Z."/>
        </authorList>
    </citation>
    <scope>NUCLEOTIDE SEQUENCE</scope>
</reference>
<sequence>MANMIEAEIVPELALRCSTWELFLGMPIHQVIEIFKRLEGIISNVDVWYSEKSPFDSDILLHLTNDGLKLHFDPRWQRLKLIEITDLSKISLRYLSQHVNTSAQAPTLATVINVFGSTKQFLPDEEPGYFRLCYRGLTFLAASAHEVDAIGAAGFEGDTSAPPSTIGSATLTDPGTMTSEAGEEQLVVRRILIFPGQNVEEAKLPPQLPASCYHGNIFLERLLVVHARGRTVKLCFDLVCQDLSTSPPAEPGLRRFSSCVAFGDSTEDVLSALGSPSRVYYKTEDKMMIHLPQSYRKMRQQRCDYFYNYFTLGVDVLFDARTHRVITFVLHTNQPGEYAFNIYYRCMFEIPLSITSDDGEVKSLVIDPFVKIQSLLEGVINEQPVVVHQETATRRNPFGVTNAYNYRDLIFEVLPQNGYLASVTIYSLPEEATS</sequence>
<dbReference type="InterPro" id="IPR039156">
    <property type="entry name" value="PHAF1/BROMI"/>
</dbReference>
<protein>
    <submittedName>
        <fullName evidence="2">Uncharacterized protein</fullName>
    </submittedName>
</protein>
<dbReference type="Pfam" id="PF03676">
    <property type="entry name" value="PHAF1"/>
    <property type="match status" value="1"/>
</dbReference>
<reference evidence="2" key="1">
    <citation type="journal article" date="2013" name="Nature">
        <title>The genomes of four tapeworm species reveal adaptations to parasitism.</title>
        <authorList>
            <person name="Tsai I.J."/>
            <person name="Zarowiecki M."/>
            <person name="Holroyd N."/>
            <person name="Garciarrubio A."/>
            <person name="Sanchez-Flores A."/>
            <person name="Brooks K.L."/>
            <person name="Tracey A."/>
            <person name="Bobes R.J."/>
            <person name="Fragoso G."/>
            <person name="Sciutto E."/>
            <person name="Aslett M."/>
            <person name="Beasley H."/>
            <person name="Bennett H.M."/>
            <person name="Cai J."/>
            <person name="Camicia F."/>
            <person name="Clark R."/>
            <person name="Cucher M."/>
            <person name="De Silva N."/>
            <person name="Day T.A."/>
            <person name="Deplazes P."/>
            <person name="Estrada K."/>
            <person name="Fernandez C."/>
            <person name="Holland P.W."/>
            <person name="Hou J."/>
            <person name="Hu S."/>
            <person name="Huckvale T."/>
            <person name="Hung S.S."/>
            <person name="Kamenetzky L."/>
            <person name="Keane J.A."/>
            <person name="Kiss F."/>
            <person name="Koziol U."/>
            <person name="Lambert O."/>
            <person name="Liu K."/>
            <person name="Luo X."/>
            <person name="Luo Y."/>
            <person name="Macchiaroli N."/>
            <person name="Nichol S."/>
            <person name="Paps J."/>
            <person name="Parkinson J."/>
            <person name="Pouchkina-Stantcheva N."/>
            <person name="Riddiford N."/>
            <person name="Rosenzvit M."/>
            <person name="Salinas G."/>
            <person name="Wasmuth J.D."/>
            <person name="Zamanian M."/>
            <person name="Zheng Y."/>
            <person name="Cai X."/>
            <person name="Soberon X."/>
            <person name="Olson P.D."/>
            <person name="Laclette J.P."/>
            <person name="Brehm K."/>
            <person name="Berriman M."/>
            <person name="Garciarrubio A."/>
            <person name="Bobes R.J."/>
            <person name="Fragoso G."/>
            <person name="Sanchez-Flores A."/>
            <person name="Estrada K."/>
            <person name="Cevallos M.A."/>
            <person name="Morett E."/>
            <person name="Gonzalez V."/>
            <person name="Portillo T."/>
            <person name="Ochoa-Leyva A."/>
            <person name="Jose M.V."/>
            <person name="Sciutto E."/>
            <person name="Landa A."/>
            <person name="Jimenez L."/>
            <person name="Valdes V."/>
            <person name="Carrero J.C."/>
            <person name="Larralde C."/>
            <person name="Morales-Montor J."/>
            <person name="Limon-Lason J."/>
            <person name="Soberon X."/>
            <person name="Laclette J.P."/>
        </authorList>
    </citation>
    <scope>NUCLEOTIDE SEQUENCE [LARGE SCALE GENOMIC DNA]</scope>
</reference>
<dbReference type="PANTHER" id="PTHR13465:SF2">
    <property type="entry name" value="PHAGOSOME ASSEMBLY FACTOR 1"/>
    <property type="match status" value="1"/>
</dbReference>
<evidence type="ECO:0000313" key="3">
    <source>
        <dbReference type="Proteomes" id="UP000017246"/>
    </source>
</evidence>
<organism evidence="2 3">
    <name type="scientific">Echinococcus multilocularis</name>
    <name type="common">Fox tapeworm</name>
    <dbReference type="NCBI Taxonomy" id="6211"/>
    <lineage>
        <taxon>Eukaryota</taxon>
        <taxon>Metazoa</taxon>
        <taxon>Spiralia</taxon>
        <taxon>Lophotrochozoa</taxon>
        <taxon>Platyhelminthes</taxon>
        <taxon>Cestoda</taxon>
        <taxon>Eucestoda</taxon>
        <taxon>Cyclophyllidea</taxon>
        <taxon>Taeniidae</taxon>
        <taxon>Echinococcus</taxon>
    </lineage>
</organism>
<name>A0A087W0E5_ECHMU</name>
<dbReference type="OMA" id="YRKNDQK"/>
<dbReference type="InterPro" id="IPR005373">
    <property type="entry name" value="PHAF1"/>
</dbReference>
<comment type="similarity">
    <text evidence="1">Belongs to the PHAF1 family.</text>
</comment>
<evidence type="ECO:0000313" key="2">
    <source>
        <dbReference type="EMBL" id="CDI98005.1"/>
    </source>
</evidence>
<dbReference type="AlphaFoldDB" id="A0A087W0E5"/>
<keyword evidence="3" id="KW-1185">Reference proteome</keyword>
<dbReference type="OrthoDB" id="411211at2759"/>
<dbReference type="PANTHER" id="PTHR13465">
    <property type="entry name" value="UPF0183 PROTEIN"/>
    <property type="match status" value="1"/>
</dbReference>
<accession>A0A087W0E5</accession>
<dbReference type="Proteomes" id="UP000017246">
    <property type="component" value="Unassembled WGS sequence"/>
</dbReference>
<dbReference type="GO" id="GO:0043001">
    <property type="term" value="P:Golgi to plasma membrane protein transport"/>
    <property type="evidence" value="ECO:0007669"/>
    <property type="project" value="TreeGrafter"/>
</dbReference>
<dbReference type="STRING" id="6211.A0A087W0E5"/>
<dbReference type="EMBL" id="LN902846">
    <property type="protein sequence ID" value="CDI98005.1"/>
    <property type="molecule type" value="Genomic_DNA"/>
</dbReference>
<gene>
    <name evidence="2" type="ORF">EmuJ_000182500</name>
</gene>
<proteinExistence type="inferred from homology"/>
<evidence type="ECO:0000256" key="1">
    <source>
        <dbReference type="ARBA" id="ARBA00024339"/>
    </source>
</evidence>